<keyword evidence="2" id="KW-0812">Transmembrane</keyword>
<keyword evidence="2" id="KW-1133">Transmembrane helix</keyword>
<keyword evidence="4" id="KW-1185">Reference proteome</keyword>
<dbReference type="InterPro" id="IPR029050">
    <property type="entry name" value="Immunoprotect_excell_Ig-like"/>
</dbReference>
<dbReference type="Gene3D" id="2.60.40.1240">
    <property type="match status" value="1"/>
</dbReference>
<evidence type="ECO:0000313" key="3">
    <source>
        <dbReference type="EMBL" id="KKD44083.1"/>
    </source>
</evidence>
<dbReference type="RefSeq" id="WP_003747661.1">
    <property type="nucleotide sequence ID" value="NZ_JAARSA010000001.1"/>
</dbReference>
<evidence type="ECO:0000256" key="2">
    <source>
        <dbReference type="SAM" id="Phobius"/>
    </source>
</evidence>
<evidence type="ECO:0000256" key="1">
    <source>
        <dbReference type="ARBA" id="ARBA00022729"/>
    </source>
</evidence>
<protein>
    <recommendedName>
        <fullName evidence="5">DUF4352 domain-containing protein</fullName>
    </recommendedName>
</protein>
<gene>
    <name evidence="3" type="ORF">UQ68_14130</name>
</gene>
<proteinExistence type="predicted"/>
<organism evidence="3 4">
    <name type="scientific">Listeria seeligeri</name>
    <dbReference type="NCBI Taxonomy" id="1640"/>
    <lineage>
        <taxon>Bacteria</taxon>
        <taxon>Bacillati</taxon>
        <taxon>Bacillota</taxon>
        <taxon>Bacilli</taxon>
        <taxon>Bacillales</taxon>
        <taxon>Listeriaceae</taxon>
        <taxon>Listeria</taxon>
    </lineage>
</organism>
<keyword evidence="1" id="KW-0732">Signal</keyword>
<evidence type="ECO:0008006" key="5">
    <source>
        <dbReference type="Google" id="ProtNLM"/>
    </source>
</evidence>
<keyword evidence="2" id="KW-0472">Membrane</keyword>
<feature type="transmembrane region" description="Helical" evidence="2">
    <location>
        <begin position="31"/>
        <end position="53"/>
    </location>
</feature>
<accession>A0ABR5E4K4</accession>
<evidence type="ECO:0000313" key="4">
    <source>
        <dbReference type="Proteomes" id="UP000033536"/>
    </source>
</evidence>
<feature type="transmembrane region" description="Helical" evidence="2">
    <location>
        <begin position="6"/>
        <end position="24"/>
    </location>
</feature>
<comment type="caution">
    <text evidence="3">The sequence shown here is derived from an EMBL/GenBank/DDBJ whole genome shotgun (WGS) entry which is preliminary data.</text>
</comment>
<reference evidence="3 4" key="1">
    <citation type="submission" date="2015-02" db="EMBL/GenBank/DDBJ databases">
        <title>Sequencing of Listeria spp. dairy environmental strains.</title>
        <authorList>
            <person name="Muhterem-Uyar M."/>
            <person name="Wagner M."/>
            <person name="Schmitz-Esser S."/>
            <person name="Stessl B."/>
        </authorList>
    </citation>
    <scope>NUCLEOTIDE SEQUENCE [LARGE SCALE GENOMIC DNA]</scope>
    <source>
        <strain evidence="3 4">7KSM</strain>
    </source>
</reference>
<sequence>MEIWIIAGICAFLIFIAGIVILFFPAKRKIGAILTSAGMLLLVSSIIGVIVSFSHYQQVQNEVFNYSSTASNQAVDETKTYQVNYEDTADNFKRKITSVTVEKKETYSTVEGKSVPGSITLALEITNNADKTLETYPNQGQLEANKMEINGGDAVLSEFEKTEIEPGETVEGKIVFPVEKLDKVSDITWISYSFLSYLKDSSTPLTTETGKIELKSNHIPQ</sequence>
<name>A0ABR5E4K4_LISSE</name>
<dbReference type="EMBL" id="JYOM01000017">
    <property type="protein sequence ID" value="KKD44083.1"/>
    <property type="molecule type" value="Genomic_DNA"/>
</dbReference>
<dbReference type="Proteomes" id="UP000033536">
    <property type="component" value="Unassembled WGS sequence"/>
</dbReference>